<dbReference type="EMBL" id="LSZW01000042">
    <property type="protein sequence ID" value="KXK66467.1"/>
    <property type="molecule type" value="Genomic_DNA"/>
</dbReference>
<organism evidence="1 2">
    <name type="scientific">Christensenella minuta</name>
    <dbReference type="NCBI Taxonomy" id="626937"/>
    <lineage>
        <taxon>Bacteria</taxon>
        <taxon>Bacillati</taxon>
        <taxon>Bacillota</taxon>
        <taxon>Clostridia</taxon>
        <taxon>Christensenellales</taxon>
        <taxon>Christensenellaceae</taxon>
        <taxon>Christensenella</taxon>
    </lineage>
</organism>
<dbReference type="RefSeq" id="WP_066523746.1">
    <property type="nucleotide sequence ID" value="NZ_CABMOF010000031.1"/>
</dbReference>
<name>A0A136Q713_9FIRM</name>
<proteinExistence type="predicted"/>
<dbReference type="KEGG" id="cmiu:B1H56_14345"/>
<dbReference type="Pfam" id="PF14354">
    <property type="entry name" value="Lar_restr_allev"/>
    <property type="match status" value="1"/>
</dbReference>
<reference evidence="1 2" key="1">
    <citation type="submission" date="2016-02" db="EMBL/GenBank/DDBJ databases">
        <authorList>
            <person name="Wen L."/>
            <person name="He K."/>
            <person name="Yang H."/>
        </authorList>
    </citation>
    <scope>NUCLEOTIDE SEQUENCE [LARGE SCALE GENOMIC DNA]</scope>
    <source>
        <strain evidence="1 2">DSM 22607</strain>
    </source>
</reference>
<accession>A0A136Q713</accession>
<evidence type="ECO:0000313" key="2">
    <source>
        <dbReference type="Proteomes" id="UP000070366"/>
    </source>
</evidence>
<dbReference type="Proteomes" id="UP000070366">
    <property type="component" value="Unassembled WGS sequence"/>
</dbReference>
<comment type="caution">
    <text evidence="1">The sequence shown here is derived from an EMBL/GenBank/DDBJ whole genome shotgun (WGS) entry which is preliminary data.</text>
</comment>
<evidence type="ECO:0000313" key="1">
    <source>
        <dbReference type="EMBL" id="KXK66467.1"/>
    </source>
</evidence>
<dbReference type="OrthoDB" id="8778022at2"/>
<keyword evidence="2" id="KW-1185">Reference proteome</keyword>
<dbReference type="AlphaFoldDB" id="A0A136Q713"/>
<gene>
    <name evidence="1" type="ORF">HMPREF3293_00676</name>
</gene>
<sequence>MIKLTDATIRCMEEHYDVIGIESSLRGCVYFTDPDKSGLLIVRPDGIARIKGNEIKAFVREMVEIAEVWFNWREGGRKMNETAKLKSCPFCGGEARIEVIEPHTHTLTTFMLDYKGGAFIECKCGAAISGDTKDAAIAAWNKRAQDTEAKRRRTEQNPKPLTLDELIRMDGEPIWTVTIGLKGSGRWELCEGYTIRACPFKGALRCVDLSGEATLYDYKTYGKKWLAYRTKPEGSGE</sequence>
<protein>
    <submittedName>
        <fullName evidence="1">Restriction alleviation protein, Lar family</fullName>
    </submittedName>
</protein>